<protein>
    <submittedName>
        <fullName evidence="6">D-3-phosphoglycerate dehydrogenase</fullName>
        <ecNumber evidence="6">1.1.1.95</ecNumber>
    </submittedName>
</protein>
<evidence type="ECO:0000256" key="1">
    <source>
        <dbReference type="ARBA" id="ARBA00005854"/>
    </source>
</evidence>
<evidence type="ECO:0000313" key="7">
    <source>
        <dbReference type="Proteomes" id="UP000046155"/>
    </source>
</evidence>
<dbReference type="Pfam" id="PF00389">
    <property type="entry name" value="2-Hacid_dh"/>
    <property type="match status" value="1"/>
</dbReference>
<dbReference type="EMBL" id="CDRZ01000238">
    <property type="protein sequence ID" value="CEO89202.1"/>
    <property type="molecule type" value="Genomic_DNA"/>
</dbReference>
<dbReference type="AlphaFoldDB" id="A0A0B7MNC2"/>
<dbReference type="GO" id="GO:0008652">
    <property type="term" value="P:amino acid biosynthetic process"/>
    <property type="evidence" value="ECO:0007669"/>
    <property type="project" value="UniProtKB-KW"/>
</dbReference>
<name>A0A0B7MNC2_9FIRM</name>
<evidence type="ECO:0000259" key="5">
    <source>
        <dbReference type="Pfam" id="PF00389"/>
    </source>
</evidence>
<dbReference type="GO" id="GO:0051287">
    <property type="term" value="F:NAD binding"/>
    <property type="evidence" value="ECO:0007669"/>
    <property type="project" value="InterPro"/>
</dbReference>
<dbReference type="InterPro" id="IPR036291">
    <property type="entry name" value="NAD(P)-bd_dom_sf"/>
</dbReference>
<reference evidence="7" key="1">
    <citation type="submission" date="2015-01" db="EMBL/GenBank/DDBJ databases">
        <authorList>
            <person name="Manzoor Shahid"/>
            <person name="Zubair Saima"/>
        </authorList>
    </citation>
    <scope>NUCLEOTIDE SEQUENCE [LARGE SCALE GENOMIC DNA]</scope>
    <source>
        <strain evidence="7">Sp3</strain>
    </source>
</reference>
<dbReference type="Gene3D" id="3.40.50.720">
    <property type="entry name" value="NAD(P)-binding Rossmann-like Domain"/>
    <property type="match status" value="2"/>
</dbReference>
<keyword evidence="3 6" id="KW-0560">Oxidoreductase</keyword>
<accession>A0A0B7MNC2</accession>
<dbReference type="Proteomes" id="UP000046155">
    <property type="component" value="Unassembled WGS sequence"/>
</dbReference>
<proteinExistence type="inferred from homology"/>
<evidence type="ECO:0000256" key="4">
    <source>
        <dbReference type="ARBA" id="ARBA00023027"/>
    </source>
</evidence>
<evidence type="ECO:0000313" key="6">
    <source>
        <dbReference type="EMBL" id="CEO89202.1"/>
    </source>
</evidence>
<keyword evidence="2" id="KW-0028">Amino-acid biosynthesis</keyword>
<dbReference type="PANTHER" id="PTHR42789">
    <property type="entry name" value="D-ISOMER SPECIFIC 2-HYDROXYACID DEHYDROGENASE FAMILY PROTEIN (AFU_ORTHOLOGUE AFUA_6G10090)"/>
    <property type="match status" value="1"/>
</dbReference>
<gene>
    <name evidence="6" type="ORF">SSCH_410006</name>
</gene>
<keyword evidence="7" id="KW-1185">Reference proteome</keyword>
<evidence type="ECO:0000256" key="2">
    <source>
        <dbReference type="ARBA" id="ARBA00022605"/>
    </source>
</evidence>
<comment type="similarity">
    <text evidence="1">Belongs to the D-isomer specific 2-hydroxyacid dehydrogenase family.</text>
</comment>
<feature type="domain" description="D-isomer specific 2-hydroxyacid dehydrogenase catalytic" evidence="5">
    <location>
        <begin position="4"/>
        <end position="192"/>
    </location>
</feature>
<dbReference type="PROSITE" id="PS00065">
    <property type="entry name" value="D_2_HYDROXYACID_DH_1"/>
    <property type="match status" value="1"/>
</dbReference>
<sequence>MSKVFLTERIHDEGIKILESTAKVVKGWELGEEIFWKEAARCDAILIRSAKISGELIKNAPNLKVVGKHGIGVDNIDVKAATERGIVVVNAPESNINAVAEHALTLIMTLAKNIVLLDHKVRLGDFDLRTKFTNMELKGKIAGIIGLGKIGLILVKQLQSLGMKIIGYDPYVQTSAMEKIGVDLVDDLDKIFMSSDIVSIHVPLNESTKG</sequence>
<dbReference type="InterPro" id="IPR006139">
    <property type="entry name" value="D-isomer_2_OHA_DH_cat_dom"/>
</dbReference>
<dbReference type="InterPro" id="IPR050857">
    <property type="entry name" value="D-2-hydroxyacid_DH"/>
</dbReference>
<keyword evidence="4" id="KW-0520">NAD</keyword>
<dbReference type="GO" id="GO:0004617">
    <property type="term" value="F:phosphoglycerate dehydrogenase activity"/>
    <property type="evidence" value="ECO:0007669"/>
    <property type="project" value="UniProtKB-EC"/>
</dbReference>
<dbReference type="EC" id="1.1.1.95" evidence="6"/>
<organism evidence="6 7">
    <name type="scientific">Syntrophaceticus schinkii</name>
    <dbReference type="NCBI Taxonomy" id="499207"/>
    <lineage>
        <taxon>Bacteria</taxon>
        <taxon>Bacillati</taxon>
        <taxon>Bacillota</taxon>
        <taxon>Clostridia</taxon>
        <taxon>Thermoanaerobacterales</taxon>
        <taxon>Thermoanaerobacterales Family III. Incertae Sedis</taxon>
        <taxon>Syntrophaceticus</taxon>
    </lineage>
</organism>
<dbReference type="InterPro" id="IPR029752">
    <property type="entry name" value="D-isomer_DH_CS1"/>
</dbReference>
<evidence type="ECO:0000256" key="3">
    <source>
        <dbReference type="ARBA" id="ARBA00023002"/>
    </source>
</evidence>
<dbReference type="PANTHER" id="PTHR42789:SF1">
    <property type="entry name" value="D-ISOMER SPECIFIC 2-HYDROXYACID DEHYDROGENASE FAMILY PROTEIN (AFU_ORTHOLOGUE AFUA_6G10090)"/>
    <property type="match status" value="1"/>
</dbReference>
<dbReference type="SUPFAM" id="SSF52283">
    <property type="entry name" value="Formate/glycerate dehydrogenase catalytic domain-like"/>
    <property type="match status" value="1"/>
</dbReference>
<dbReference type="OrthoDB" id="9805416at2"/>
<dbReference type="SUPFAM" id="SSF51735">
    <property type="entry name" value="NAD(P)-binding Rossmann-fold domains"/>
    <property type="match status" value="1"/>
</dbReference>